<dbReference type="EMBL" id="CP007035">
    <property type="protein sequence ID" value="AHF14814.1"/>
    <property type="molecule type" value="Genomic_DNA"/>
</dbReference>
<evidence type="ECO:0000313" key="2">
    <source>
        <dbReference type="Proteomes" id="UP000003586"/>
    </source>
</evidence>
<dbReference type="Proteomes" id="UP000003586">
    <property type="component" value="Chromosome"/>
</dbReference>
<dbReference type="InterPro" id="IPR017853">
    <property type="entry name" value="GH"/>
</dbReference>
<dbReference type="InterPro" id="IPR013780">
    <property type="entry name" value="Glyco_hydro_b"/>
</dbReference>
<evidence type="ECO:0008006" key="3">
    <source>
        <dbReference type="Google" id="ProtNLM"/>
    </source>
</evidence>
<dbReference type="eggNOG" id="COG3534">
    <property type="taxonomic scope" value="Bacteria"/>
</dbReference>
<organism evidence="1 2">
    <name type="scientific">Niabella soli DSM 19437</name>
    <dbReference type="NCBI Taxonomy" id="929713"/>
    <lineage>
        <taxon>Bacteria</taxon>
        <taxon>Pseudomonadati</taxon>
        <taxon>Bacteroidota</taxon>
        <taxon>Chitinophagia</taxon>
        <taxon>Chitinophagales</taxon>
        <taxon>Chitinophagaceae</taxon>
        <taxon>Niabella</taxon>
    </lineage>
</organism>
<dbReference type="HOGENOM" id="CLU_026559_0_0_10"/>
<name>W0F037_9BACT</name>
<proteinExistence type="predicted"/>
<evidence type="ECO:0000313" key="1">
    <source>
        <dbReference type="EMBL" id="AHF14814.1"/>
    </source>
</evidence>
<dbReference type="STRING" id="929713.NIASO_05750"/>
<gene>
    <name evidence="1" type="ORF">NIASO_05750</name>
</gene>
<dbReference type="PANTHER" id="PTHR36183:SF2">
    <property type="entry name" value="BETA-GLUCURONIDASE C-TERMINAL DOMAIN-CONTAINING PROTEIN"/>
    <property type="match status" value="1"/>
</dbReference>
<protein>
    <recommendedName>
        <fullName evidence="3">Beta-glucuronidase C-terminal domain-containing protein</fullName>
    </recommendedName>
</protein>
<dbReference type="PANTHER" id="PTHR36183">
    <property type="entry name" value="BETA-GLUCURONIDASE"/>
    <property type="match status" value="1"/>
</dbReference>
<dbReference type="KEGG" id="nso:NIASO_05750"/>
<dbReference type="InterPro" id="IPR052974">
    <property type="entry name" value="GH79_Enzymes"/>
</dbReference>
<accession>W0F037</accession>
<sequence>MLWLALFGSCTKSSTPPLPPPQGAPVTLVLHPDQPGDALPATFTGFSYETSALTDGNFLSPSNTVLIQLIRNLGRGFLRVGGNSSDNLVWTGGPRSAQTGKDSLTTSDIDHFAAFANAVGWPVIFGFNMGVFDPARVVSEGTYLNNSSLKNTIAYLQNGNEPDLFAGNGHRSATFQLPDYEKQWEQYYTAIKSNNLSFPFAGPDVAYNTKWTAGFSASESHNIGLLTAHYYRTGPASDTTITYKTILADDTRLPTYLDALNTDAKAVQLPYRIAECNSVYSGGRKGVSDVFASALWALDFMWTAAMHHCQGVNFHGGQGGAYTPIAMTNGIPIARPEYYALLAFHAAAMGRLIPGNVSGTRLNVNIFACADTGTEYVTIINKEEQQAIALTIQPGIKAQTAQALALTAPGLTATSGITFAGSQPDASGNFAPQKSPVYAPTNGNIVIAIPAGSAMVVIIK</sequence>
<dbReference type="SUPFAM" id="SSF51445">
    <property type="entry name" value="(Trans)glycosidases"/>
    <property type="match status" value="1"/>
</dbReference>
<dbReference type="Gene3D" id="2.60.40.1180">
    <property type="entry name" value="Golgi alpha-mannosidase II"/>
    <property type="match status" value="1"/>
</dbReference>
<keyword evidence="2" id="KW-1185">Reference proteome</keyword>
<dbReference type="AlphaFoldDB" id="W0F037"/>
<dbReference type="Gene3D" id="3.20.20.80">
    <property type="entry name" value="Glycosidases"/>
    <property type="match status" value="1"/>
</dbReference>
<reference evidence="1 2" key="1">
    <citation type="submission" date="2013-12" db="EMBL/GenBank/DDBJ databases">
        <authorList>
            <consortium name="DOE Joint Genome Institute"/>
            <person name="Eisen J."/>
            <person name="Huntemann M."/>
            <person name="Han J."/>
            <person name="Chen A."/>
            <person name="Kyrpides N."/>
            <person name="Mavromatis K."/>
            <person name="Markowitz V."/>
            <person name="Palaniappan K."/>
            <person name="Ivanova N."/>
            <person name="Schaumberg A."/>
            <person name="Pati A."/>
            <person name="Liolios K."/>
            <person name="Nordberg H.P."/>
            <person name="Cantor M.N."/>
            <person name="Hua S.X."/>
            <person name="Woyke T."/>
        </authorList>
    </citation>
    <scope>NUCLEOTIDE SEQUENCE [LARGE SCALE GENOMIC DNA]</scope>
    <source>
        <strain evidence="2">DSM 19437</strain>
    </source>
</reference>